<dbReference type="EMBL" id="CP009621">
    <property type="protein sequence ID" value="AKD01878.1"/>
    <property type="molecule type" value="Genomic_DNA"/>
</dbReference>
<dbReference type="RefSeq" id="WP_046308583.1">
    <property type="nucleotide sequence ID" value="NZ_CBCSCY010000026.1"/>
</dbReference>
<feature type="signal peptide" evidence="1">
    <location>
        <begin position="1"/>
        <end position="22"/>
    </location>
</feature>
<dbReference type="PATRIC" id="fig|400092.3.peg.69"/>
<dbReference type="OrthoDB" id="1370168at2"/>
<dbReference type="AlphaFoldDB" id="A0A0E3ZCI8"/>
<evidence type="ECO:0000256" key="1">
    <source>
        <dbReference type="SAM" id="SignalP"/>
    </source>
</evidence>
<evidence type="ECO:0000313" key="2">
    <source>
        <dbReference type="EMBL" id="AKD01878.1"/>
    </source>
</evidence>
<name>A0A0E3ZCI8_9BACT</name>
<gene>
    <name evidence="2" type="ORF">PKOR_00315</name>
</gene>
<dbReference type="Proteomes" id="UP000033109">
    <property type="component" value="Chromosome"/>
</dbReference>
<sequence>MQPKITILVFGFLLYFTCSSSAQKIAMSFEEAANQGVPFEHLDSLYKSAVHSDKDLAVFKSPDEQAKLRRAYAQMLHDLGIFLKENNFHWETQVRSFNRIYFNADGAVDYFLYNFAPEQISTEKEREFKQLLHLFVQHYSFPLKAGEKFAQCSPVKYLDR</sequence>
<reference evidence="2 3" key="1">
    <citation type="journal article" date="2015" name="Sci. Rep.">
        <title>Unraveling adaptation of Pontibacter korlensis to radiation and infertility in desert through complete genome and comparative transcriptomic analysis.</title>
        <authorList>
            <person name="Dai J."/>
            <person name="Dai W."/>
            <person name="Qiu C."/>
            <person name="Yang Z."/>
            <person name="Zhang Y."/>
            <person name="Zhou M."/>
            <person name="Zhang L."/>
            <person name="Fang C."/>
            <person name="Gao Q."/>
            <person name="Yang Q."/>
            <person name="Li X."/>
            <person name="Wang Z."/>
            <person name="Wang Z."/>
            <person name="Jia Z."/>
            <person name="Chen X."/>
        </authorList>
    </citation>
    <scope>NUCLEOTIDE SEQUENCE [LARGE SCALE GENOMIC DNA]</scope>
    <source>
        <strain evidence="2 3">X14-1T</strain>
    </source>
</reference>
<protein>
    <submittedName>
        <fullName evidence="2">Uncharacterized protein</fullName>
    </submittedName>
</protein>
<accession>A0A0E3ZCI8</accession>
<keyword evidence="1" id="KW-0732">Signal</keyword>
<dbReference type="HOGENOM" id="CLU_1650574_0_0_10"/>
<keyword evidence="3" id="KW-1185">Reference proteome</keyword>
<feature type="chain" id="PRO_5002416602" evidence="1">
    <location>
        <begin position="23"/>
        <end position="160"/>
    </location>
</feature>
<proteinExistence type="predicted"/>
<evidence type="ECO:0000313" key="3">
    <source>
        <dbReference type="Proteomes" id="UP000033109"/>
    </source>
</evidence>
<organism evidence="2 3">
    <name type="scientific">Pontibacter korlensis</name>
    <dbReference type="NCBI Taxonomy" id="400092"/>
    <lineage>
        <taxon>Bacteria</taxon>
        <taxon>Pseudomonadati</taxon>
        <taxon>Bacteroidota</taxon>
        <taxon>Cytophagia</taxon>
        <taxon>Cytophagales</taxon>
        <taxon>Hymenobacteraceae</taxon>
        <taxon>Pontibacter</taxon>
    </lineage>
</organism>
<dbReference type="KEGG" id="pko:PKOR_00315"/>